<evidence type="ECO:0000313" key="13">
    <source>
        <dbReference type="EMBL" id="AGE93710.1"/>
    </source>
</evidence>
<proteinExistence type="inferred from homology"/>
<evidence type="ECO:0000256" key="6">
    <source>
        <dbReference type="ARBA" id="ARBA00022781"/>
    </source>
</evidence>
<accession>M1KFM2</accession>
<keyword evidence="4" id="KW-0138">CF(0)</keyword>
<evidence type="ECO:0000256" key="11">
    <source>
        <dbReference type="RuleBase" id="RU004450"/>
    </source>
</evidence>
<dbReference type="CDD" id="cd00310">
    <property type="entry name" value="ATP-synt_Fo_a_6"/>
    <property type="match status" value="1"/>
</dbReference>
<dbReference type="GO" id="GO:0016787">
    <property type="term" value="F:hydrolase activity"/>
    <property type="evidence" value="ECO:0007669"/>
    <property type="project" value="UniProtKB-KW"/>
</dbReference>
<keyword evidence="3" id="KW-0813">Transport</keyword>
<evidence type="ECO:0000256" key="3">
    <source>
        <dbReference type="ARBA" id="ARBA00022448"/>
    </source>
</evidence>
<comment type="subcellular location">
    <subcellularLocation>
        <location evidence="1">Membrane</location>
        <topology evidence="1">Multi-pass membrane protein</topology>
    </subcellularLocation>
    <subcellularLocation>
        <location evidence="11">Mitochondrion inner membrane</location>
        <topology evidence="11">Multi-pass membrane protein</topology>
    </subcellularLocation>
</comment>
<evidence type="ECO:0000256" key="2">
    <source>
        <dbReference type="ARBA" id="ARBA00006810"/>
    </source>
</evidence>
<keyword evidence="13" id="KW-0378">Hydrolase</keyword>
<protein>
    <recommendedName>
        <fullName evidence="11">ATP synthase subunit a</fullName>
    </recommendedName>
</protein>
<dbReference type="InterPro" id="IPR045083">
    <property type="entry name" value="ATP_synth_F0_asu_bact/mt"/>
</dbReference>
<feature type="transmembrane region" description="Helical" evidence="12">
    <location>
        <begin position="112"/>
        <end position="129"/>
    </location>
</feature>
<comment type="similarity">
    <text evidence="2">Belongs to the ATPase A chain family.</text>
</comment>
<feature type="transmembrane region" description="Helical" evidence="12">
    <location>
        <begin position="205"/>
        <end position="231"/>
    </location>
</feature>
<reference evidence="13" key="1">
    <citation type="submission" date="2012-12" db="EMBL/GenBank/DDBJ databases">
        <authorList>
            <person name="Lang B.F."/>
        </authorList>
    </citation>
    <scope>NUCLEOTIDE SEQUENCE</scope>
    <source>
        <strain evidence="13">ATCC 50519</strain>
    </source>
</reference>
<keyword evidence="13" id="KW-0496">Mitochondrion</keyword>
<evidence type="ECO:0000256" key="12">
    <source>
        <dbReference type="SAM" id="Phobius"/>
    </source>
</evidence>
<keyword evidence="8" id="KW-0406">Ion transport</keyword>
<dbReference type="Gene3D" id="1.20.120.220">
    <property type="entry name" value="ATP synthase, F0 complex, subunit A"/>
    <property type="match status" value="1"/>
</dbReference>
<evidence type="ECO:0000256" key="10">
    <source>
        <dbReference type="ARBA" id="ARBA00023310"/>
    </source>
</evidence>
<dbReference type="RefSeq" id="YP_007476209.1">
    <property type="nucleotide sequence ID" value="NC_020370.1"/>
</dbReference>
<evidence type="ECO:0000256" key="7">
    <source>
        <dbReference type="ARBA" id="ARBA00022989"/>
    </source>
</evidence>
<dbReference type="GO" id="GO:0046933">
    <property type="term" value="F:proton-transporting ATP synthase activity, rotational mechanism"/>
    <property type="evidence" value="ECO:0007669"/>
    <property type="project" value="TreeGrafter"/>
</dbReference>
<dbReference type="EMBL" id="KC573040">
    <property type="protein sequence ID" value="AGE93710.1"/>
    <property type="molecule type" value="Genomic_DNA"/>
</dbReference>
<dbReference type="GeneID" id="14659634"/>
<feature type="transmembrane region" description="Helical" evidence="12">
    <location>
        <begin position="174"/>
        <end position="198"/>
    </location>
</feature>
<keyword evidence="10" id="KW-0066">ATP synthesis</keyword>
<dbReference type="InterPro" id="IPR035908">
    <property type="entry name" value="F0_ATP_A_sf"/>
</dbReference>
<dbReference type="GO" id="GO:0005743">
    <property type="term" value="C:mitochondrial inner membrane"/>
    <property type="evidence" value="ECO:0007669"/>
    <property type="project" value="UniProtKB-SubCell"/>
</dbReference>
<feature type="transmembrane region" description="Helical" evidence="12">
    <location>
        <begin position="149"/>
        <end position="168"/>
    </location>
</feature>
<feature type="transmembrane region" description="Helical" evidence="12">
    <location>
        <begin position="25"/>
        <end position="43"/>
    </location>
</feature>
<evidence type="ECO:0000256" key="8">
    <source>
        <dbReference type="ARBA" id="ARBA00023065"/>
    </source>
</evidence>
<dbReference type="Pfam" id="PF00119">
    <property type="entry name" value="ATP-synt_A"/>
    <property type="match status" value="1"/>
</dbReference>
<dbReference type="AlphaFoldDB" id="M1KFM2"/>
<keyword evidence="7 12" id="KW-1133">Transmembrane helix</keyword>
<feature type="transmembrane region" description="Helical" evidence="12">
    <location>
        <begin position="82"/>
        <end position="106"/>
    </location>
</feature>
<keyword evidence="9 12" id="KW-0472">Membrane</keyword>
<evidence type="ECO:0000256" key="4">
    <source>
        <dbReference type="ARBA" id="ARBA00022547"/>
    </source>
</evidence>
<geneLocation type="mitochondrion" evidence="13"/>
<evidence type="ECO:0000256" key="5">
    <source>
        <dbReference type="ARBA" id="ARBA00022692"/>
    </source>
</evidence>
<name>M1KFM2_MINVI</name>
<dbReference type="SUPFAM" id="SSF81336">
    <property type="entry name" value="F1F0 ATP synthase subunit A"/>
    <property type="match status" value="1"/>
</dbReference>
<sequence length="247" mass="27343">MSSPLLQFNIIELIPIKVGSLDLSITNATISIIMTLSIFVYLLPNLRKPNLKPNHYQMFVEGTYKFVKGTVLDILGNDKSKFLGYLLTLFNFICILNLIGMVPYAYAITSQAIITLFLSCAIWLGVLQLGLKIQKSYFFANFLPDKSPFVMAILLINIELISFIARAISLGVRLAANITSGHILLGIIAGFALNMLLIKSTIINIVGIIIVLLLIVLTLLELAVALIQAYVFTLLTSIYIQDVYSTH</sequence>
<dbReference type="GO" id="GO:0045259">
    <property type="term" value="C:proton-transporting ATP synthase complex"/>
    <property type="evidence" value="ECO:0007669"/>
    <property type="project" value="UniProtKB-KW"/>
</dbReference>
<gene>
    <name evidence="13" type="primary">atp6</name>
</gene>
<dbReference type="PANTHER" id="PTHR11410:SF0">
    <property type="entry name" value="ATP SYNTHASE SUBUNIT A"/>
    <property type="match status" value="1"/>
</dbReference>
<dbReference type="PROSITE" id="PS00449">
    <property type="entry name" value="ATPASE_A"/>
    <property type="match status" value="1"/>
</dbReference>
<keyword evidence="5 12" id="KW-0812">Transmembrane</keyword>
<organism evidence="13">
    <name type="scientific">Ministeria vibrans</name>
    <name type="common">Bacterivorous amoeba</name>
    <dbReference type="NCBI Taxonomy" id="134558"/>
    <lineage>
        <taxon>Eukaryota</taxon>
        <taxon>Filasterea</taxon>
        <taxon>Ministeria</taxon>
    </lineage>
</organism>
<dbReference type="InterPro" id="IPR023011">
    <property type="entry name" value="ATP_synth_F0_asu_AS"/>
</dbReference>
<dbReference type="PRINTS" id="PR00123">
    <property type="entry name" value="ATPASEA"/>
</dbReference>
<dbReference type="NCBIfam" id="TIGR01131">
    <property type="entry name" value="ATP_synt_6_or_A"/>
    <property type="match status" value="1"/>
</dbReference>
<dbReference type="PANTHER" id="PTHR11410">
    <property type="entry name" value="ATP SYNTHASE SUBUNIT A"/>
    <property type="match status" value="1"/>
</dbReference>
<keyword evidence="6" id="KW-0375">Hydrogen ion transport</keyword>
<evidence type="ECO:0000256" key="9">
    <source>
        <dbReference type="ARBA" id="ARBA00023136"/>
    </source>
</evidence>
<dbReference type="HAMAP" id="MF_01393">
    <property type="entry name" value="ATP_synth_a_bact"/>
    <property type="match status" value="1"/>
</dbReference>
<dbReference type="InterPro" id="IPR000568">
    <property type="entry name" value="ATP_synth_F0_asu"/>
</dbReference>
<evidence type="ECO:0000256" key="1">
    <source>
        <dbReference type="ARBA" id="ARBA00004141"/>
    </source>
</evidence>